<sequence>MVIGNESYSSGSGIEKINFLRCTPNISGHSYEYQVVLSHHGQKISYDVFKKILSSCFTIQDSKKSIRNLYDDFEKGDKVSFLCYTKDIAETKLFEIQEFSSSIGVEINVTISKYLSN</sequence>
<keyword evidence="2" id="KW-1185">Reference proteome</keyword>
<gene>
    <name evidence="1" type="ORF">P857_77</name>
</gene>
<name>W2UZC2_9RICK</name>
<evidence type="ECO:0000313" key="2">
    <source>
        <dbReference type="Proteomes" id="UP000018951"/>
    </source>
</evidence>
<dbReference type="Proteomes" id="UP000018951">
    <property type="component" value="Unassembled WGS sequence"/>
</dbReference>
<organism evidence="1 2">
    <name type="scientific">Candidatus Xenolissoclinum pacificiensis L6</name>
    <dbReference type="NCBI Taxonomy" id="1401685"/>
    <lineage>
        <taxon>Bacteria</taxon>
        <taxon>Pseudomonadati</taxon>
        <taxon>Pseudomonadota</taxon>
        <taxon>Alphaproteobacteria</taxon>
        <taxon>Rickettsiales</taxon>
        <taxon>Anaplasmataceae</taxon>
        <taxon>Candidatus Xenolissoclinum</taxon>
    </lineage>
</organism>
<dbReference type="AlphaFoldDB" id="W2UZC2"/>
<dbReference type="EMBL" id="AXCJ01000004">
    <property type="protein sequence ID" value="ETO91506.1"/>
    <property type="molecule type" value="Genomic_DNA"/>
</dbReference>
<comment type="caution">
    <text evidence="1">The sequence shown here is derived from an EMBL/GenBank/DDBJ whole genome shotgun (WGS) entry which is preliminary data.</text>
</comment>
<dbReference type="STRING" id="1401685.P857_77"/>
<accession>W2UZC2</accession>
<reference evidence="1 2" key="1">
    <citation type="journal article" date="2013" name="PLoS ONE">
        <title>Bacterial endosymbiosis in a chordate host: long-term co-evolution and conservation of secondary metabolism.</title>
        <authorList>
            <person name="Kwan J.C."/>
            <person name="Schmidt E.W."/>
        </authorList>
    </citation>
    <scope>NUCLEOTIDE SEQUENCE [LARGE SCALE GENOMIC DNA]</scope>
    <source>
        <strain evidence="2">L6</strain>
    </source>
</reference>
<evidence type="ECO:0000313" key="1">
    <source>
        <dbReference type="EMBL" id="ETO91506.1"/>
    </source>
</evidence>
<protein>
    <submittedName>
        <fullName evidence="1">Uncharacterized protein</fullName>
    </submittedName>
</protein>
<proteinExistence type="predicted"/>